<proteinExistence type="predicted"/>
<protein>
    <submittedName>
        <fullName evidence="1">Uncharacterized protein</fullName>
    </submittedName>
</protein>
<accession>A0A0F9PJZ4</accession>
<sequence>MTWRLKHCSRCGGDTFVESDIDGCWYEHCLMCGYTRDLPAPGAHKEVQSCHKVLAFSKGTSSV</sequence>
<dbReference type="AlphaFoldDB" id="A0A0F9PJZ4"/>
<organism evidence="1">
    <name type="scientific">marine sediment metagenome</name>
    <dbReference type="NCBI Taxonomy" id="412755"/>
    <lineage>
        <taxon>unclassified sequences</taxon>
        <taxon>metagenomes</taxon>
        <taxon>ecological metagenomes</taxon>
    </lineage>
</organism>
<evidence type="ECO:0000313" key="1">
    <source>
        <dbReference type="EMBL" id="KKN30529.1"/>
    </source>
</evidence>
<comment type="caution">
    <text evidence="1">The sequence shown here is derived from an EMBL/GenBank/DDBJ whole genome shotgun (WGS) entry which is preliminary data.</text>
</comment>
<dbReference type="EMBL" id="LAZR01002399">
    <property type="protein sequence ID" value="KKN30529.1"/>
    <property type="molecule type" value="Genomic_DNA"/>
</dbReference>
<gene>
    <name evidence="1" type="ORF">LCGC14_0833140</name>
</gene>
<name>A0A0F9PJZ4_9ZZZZ</name>
<reference evidence="1" key="1">
    <citation type="journal article" date="2015" name="Nature">
        <title>Complex archaea that bridge the gap between prokaryotes and eukaryotes.</title>
        <authorList>
            <person name="Spang A."/>
            <person name="Saw J.H."/>
            <person name="Jorgensen S.L."/>
            <person name="Zaremba-Niedzwiedzka K."/>
            <person name="Martijn J."/>
            <person name="Lind A.E."/>
            <person name="van Eijk R."/>
            <person name="Schleper C."/>
            <person name="Guy L."/>
            <person name="Ettema T.J."/>
        </authorList>
    </citation>
    <scope>NUCLEOTIDE SEQUENCE</scope>
</reference>